<comment type="caution">
    <text evidence="3">The sequence shown here is derived from an EMBL/GenBank/DDBJ whole genome shotgun (WGS) entry which is preliminary data.</text>
</comment>
<sequence>MSLRRCWTTLMAAACLLTAAANFVAVELLSDGEVETRVRFNGVTAKETSVGGNARYAPLLLPKQAFNFSLLAFEVKVGVAPCMSWLEFLWPERQQPRESEKLSKAYLAKCLTGSRCSVVRLLAPHLGEPGPIPGGFTPRFSHVEIVLDDTAGRWVFSGISRFPRTCIPALLHAHLTSPLSVFENSMLRAVQIAEFLQSLFAQTAGGSGPPRSARGSSRWSNHAPLTRTLRTVSSSPADACLLPSNFHLHSTRVPGGSADVTNHAILIVQWFVRSFRENCTILALRKVGSAGSYSRSCGCVCLLSNGGNTGTRYMSAGKQESVLTLRQRAIKNNLKAFALVPLRGTSFTANPGKPLYEQPYVPTEFAPDIDPFNIVACSKRGGGERLACSPPTKAIRVQSPAGPLGDFCMWESCRTMPLVGGFSRGSAVSPVLSFRRCSILTSITFIDCQDLYVKSRPNLFPHSEVSAVMQRRRKREIPEKTHQPVASSDMIPTREIPASTPPGIGPCSPRAEACSLTTTPPRDGRCVPDLTTCGTGVKEQLQLHKAMRPQDT</sequence>
<organism evidence="3 4">
    <name type="scientific">Dryococelus australis</name>
    <dbReference type="NCBI Taxonomy" id="614101"/>
    <lineage>
        <taxon>Eukaryota</taxon>
        <taxon>Metazoa</taxon>
        <taxon>Ecdysozoa</taxon>
        <taxon>Arthropoda</taxon>
        <taxon>Hexapoda</taxon>
        <taxon>Insecta</taxon>
        <taxon>Pterygota</taxon>
        <taxon>Neoptera</taxon>
        <taxon>Polyneoptera</taxon>
        <taxon>Phasmatodea</taxon>
        <taxon>Verophasmatodea</taxon>
        <taxon>Anareolatae</taxon>
        <taxon>Phasmatidae</taxon>
        <taxon>Eurycanthinae</taxon>
        <taxon>Dryococelus</taxon>
    </lineage>
</organism>
<evidence type="ECO:0000313" key="4">
    <source>
        <dbReference type="Proteomes" id="UP001159363"/>
    </source>
</evidence>
<dbReference type="Proteomes" id="UP001159363">
    <property type="component" value="Chromosome 4"/>
</dbReference>
<evidence type="ECO:0000313" key="3">
    <source>
        <dbReference type="EMBL" id="KAJ8882865.1"/>
    </source>
</evidence>
<feature type="signal peptide" evidence="2">
    <location>
        <begin position="1"/>
        <end position="21"/>
    </location>
</feature>
<reference evidence="3 4" key="1">
    <citation type="submission" date="2023-02" db="EMBL/GenBank/DDBJ databases">
        <title>LHISI_Scaffold_Assembly.</title>
        <authorList>
            <person name="Stuart O.P."/>
            <person name="Cleave R."/>
            <person name="Magrath M.J.L."/>
            <person name="Mikheyev A.S."/>
        </authorList>
    </citation>
    <scope>NUCLEOTIDE SEQUENCE [LARGE SCALE GENOMIC DNA]</scope>
    <source>
        <strain evidence="3">Daus_M_001</strain>
        <tissue evidence="3">Leg muscle</tissue>
    </source>
</reference>
<evidence type="ECO:0000256" key="1">
    <source>
        <dbReference type="SAM" id="MobiDB-lite"/>
    </source>
</evidence>
<feature type="region of interest" description="Disordered" evidence="1">
    <location>
        <begin position="492"/>
        <end position="519"/>
    </location>
</feature>
<keyword evidence="4" id="KW-1185">Reference proteome</keyword>
<proteinExistence type="predicted"/>
<accession>A0ABQ9HF53</accession>
<gene>
    <name evidence="3" type="ORF">PR048_014679</name>
</gene>
<dbReference type="EMBL" id="JARBHB010000005">
    <property type="protein sequence ID" value="KAJ8882865.1"/>
    <property type="molecule type" value="Genomic_DNA"/>
</dbReference>
<name>A0ABQ9HF53_9NEOP</name>
<feature type="chain" id="PRO_5045083814" description="Transmembrane protein" evidence="2">
    <location>
        <begin position="22"/>
        <end position="552"/>
    </location>
</feature>
<keyword evidence="2" id="KW-0732">Signal</keyword>
<evidence type="ECO:0008006" key="5">
    <source>
        <dbReference type="Google" id="ProtNLM"/>
    </source>
</evidence>
<evidence type="ECO:0000256" key="2">
    <source>
        <dbReference type="SAM" id="SignalP"/>
    </source>
</evidence>
<protein>
    <recommendedName>
        <fullName evidence="5">Transmembrane protein</fullName>
    </recommendedName>
</protein>